<sequence>MEGNNFVSEEPEEDNFEVPVHGEHNEGATNTVIGVQGGINVGEANNSVDEMQVRQKKTKRAKNAVTGEKSRRTNSPLTGVRGDKKPTCAACRHQKKKCPEECKLAPYFPSNMYEKYKQVQKIFGYNKVEKIMNELRSEGSRHGAVPSLLWEAQCWKNILDLPPKAQPDSTPPNAQPGTPPDSTTPPNALPGTPLAKYLILEDLNVRLEEEKKTLLLKISDLEKQIHEQTIPNHMTNGMEWLQGDTIGHGSGGAISSINQHAHMMNGYGNHDMNFYNSDVINNNIAASPYHSSNSIEGGGNGIPNYNGASYAPNRGTGNSVRGGGMLLSNANHISNDIHSVENRNIGAPYTYPPFMQQKRHRYQGRDELSQAFGTPRSYTHSEGSEELGHVVTNTPPSFNHSQGRQELSHGATTNNSPQSFSNNSQGREEPNHVAFLIIPFRW</sequence>
<feature type="compositionally biased region" description="Polar residues" evidence="2">
    <location>
        <begin position="391"/>
        <end position="413"/>
    </location>
</feature>
<proteinExistence type="inferred from homology"/>
<dbReference type="PROSITE" id="PS50891">
    <property type="entry name" value="LOB"/>
    <property type="match status" value="1"/>
</dbReference>
<feature type="region of interest" description="Disordered" evidence="2">
    <location>
        <begin position="161"/>
        <end position="190"/>
    </location>
</feature>
<comment type="caution">
    <text evidence="4">The sequence shown here is derived from an EMBL/GenBank/DDBJ whole genome shotgun (WGS) entry which is preliminary data.</text>
</comment>
<feature type="compositionally biased region" description="Pro residues" evidence="2">
    <location>
        <begin position="169"/>
        <end position="183"/>
    </location>
</feature>
<feature type="compositionally biased region" description="Low complexity" evidence="2">
    <location>
        <begin position="414"/>
        <end position="425"/>
    </location>
</feature>
<organism evidence="4 5">
    <name type="scientific">Coptis chinensis</name>
    <dbReference type="NCBI Taxonomy" id="261450"/>
    <lineage>
        <taxon>Eukaryota</taxon>
        <taxon>Viridiplantae</taxon>
        <taxon>Streptophyta</taxon>
        <taxon>Embryophyta</taxon>
        <taxon>Tracheophyta</taxon>
        <taxon>Spermatophyta</taxon>
        <taxon>Magnoliopsida</taxon>
        <taxon>Ranunculales</taxon>
        <taxon>Ranunculaceae</taxon>
        <taxon>Coptidoideae</taxon>
        <taxon>Coptis</taxon>
    </lineage>
</organism>
<evidence type="ECO:0000313" key="5">
    <source>
        <dbReference type="Proteomes" id="UP000631114"/>
    </source>
</evidence>
<reference evidence="4 5" key="1">
    <citation type="submission" date="2020-10" db="EMBL/GenBank/DDBJ databases">
        <title>The Coptis chinensis genome and diversification of protoberbering-type alkaloids.</title>
        <authorList>
            <person name="Wang B."/>
            <person name="Shu S."/>
            <person name="Song C."/>
            <person name="Liu Y."/>
        </authorList>
    </citation>
    <scope>NUCLEOTIDE SEQUENCE [LARGE SCALE GENOMIC DNA]</scope>
    <source>
        <strain evidence="4">HL-2020</strain>
        <tissue evidence="4">Leaf</tissue>
    </source>
</reference>
<dbReference type="Pfam" id="PF03195">
    <property type="entry name" value="LOB"/>
    <property type="match status" value="1"/>
</dbReference>
<dbReference type="InterPro" id="IPR004883">
    <property type="entry name" value="LOB"/>
</dbReference>
<dbReference type="PANTHER" id="PTHR31301">
    <property type="entry name" value="LOB DOMAIN-CONTAINING PROTEIN 4-RELATED"/>
    <property type="match status" value="1"/>
</dbReference>
<evidence type="ECO:0000313" key="4">
    <source>
        <dbReference type="EMBL" id="KAF9600554.1"/>
    </source>
</evidence>
<dbReference type="PANTHER" id="PTHR31301:SF19">
    <property type="entry name" value="LOB DOMAIN-CONTAINING PROTEIN 2"/>
    <property type="match status" value="1"/>
</dbReference>
<protein>
    <recommendedName>
        <fullName evidence="3">LOB domain-containing protein</fullName>
    </recommendedName>
</protein>
<keyword evidence="5" id="KW-1185">Reference proteome</keyword>
<feature type="region of interest" description="Disordered" evidence="2">
    <location>
        <begin position="372"/>
        <end position="428"/>
    </location>
</feature>
<dbReference type="EMBL" id="JADFTS010000006">
    <property type="protein sequence ID" value="KAF9600554.1"/>
    <property type="molecule type" value="Genomic_DNA"/>
</dbReference>
<accession>A0A835HJD8</accession>
<evidence type="ECO:0000256" key="1">
    <source>
        <dbReference type="ARBA" id="ARBA00005474"/>
    </source>
</evidence>
<feature type="region of interest" description="Disordered" evidence="2">
    <location>
        <begin position="57"/>
        <end position="85"/>
    </location>
</feature>
<gene>
    <name evidence="4" type="ORF">IFM89_010040</name>
</gene>
<name>A0A835HJD8_9MAGN</name>
<evidence type="ECO:0000259" key="3">
    <source>
        <dbReference type="PROSITE" id="PS50891"/>
    </source>
</evidence>
<feature type="domain" description="LOB" evidence="3">
    <location>
        <begin position="86"/>
        <end position="188"/>
    </location>
</feature>
<comment type="similarity">
    <text evidence="1">Belongs to the LOB domain-containing protein family.</text>
</comment>
<dbReference type="AlphaFoldDB" id="A0A835HJD8"/>
<evidence type="ECO:0000256" key="2">
    <source>
        <dbReference type="SAM" id="MobiDB-lite"/>
    </source>
</evidence>
<dbReference type="Proteomes" id="UP000631114">
    <property type="component" value="Unassembled WGS sequence"/>
</dbReference>
<feature type="region of interest" description="Disordered" evidence="2">
    <location>
        <begin position="1"/>
        <end position="29"/>
    </location>
</feature>